<dbReference type="GO" id="GO:0043622">
    <property type="term" value="P:cortical microtubule organization"/>
    <property type="evidence" value="ECO:0007669"/>
    <property type="project" value="TreeGrafter"/>
</dbReference>
<feature type="compositionally biased region" description="Basic residues" evidence="1">
    <location>
        <begin position="904"/>
        <end position="914"/>
    </location>
</feature>
<dbReference type="GO" id="GO:0055028">
    <property type="term" value="C:cortical microtubule"/>
    <property type="evidence" value="ECO:0007669"/>
    <property type="project" value="TreeGrafter"/>
</dbReference>
<protein>
    <submittedName>
        <fullName evidence="2">Uncharacterized protein</fullName>
    </submittedName>
</protein>
<feature type="compositionally biased region" description="Low complexity" evidence="1">
    <location>
        <begin position="137"/>
        <end position="197"/>
    </location>
</feature>
<feature type="compositionally biased region" description="Polar residues" evidence="1">
    <location>
        <begin position="231"/>
        <end position="250"/>
    </location>
</feature>
<feature type="region of interest" description="Disordered" evidence="1">
    <location>
        <begin position="1"/>
        <end position="37"/>
    </location>
</feature>
<feature type="compositionally biased region" description="Low complexity" evidence="1">
    <location>
        <begin position="443"/>
        <end position="475"/>
    </location>
</feature>
<evidence type="ECO:0000313" key="3">
    <source>
        <dbReference type="Proteomes" id="UP000325440"/>
    </source>
</evidence>
<dbReference type="PANTHER" id="PTHR31949">
    <property type="entry name" value="GASTRIC MUCIN-LIKE PROTEIN"/>
    <property type="match status" value="1"/>
</dbReference>
<dbReference type="OrthoDB" id="6614946at2759"/>
<accession>A0A5E4N3Q7</accession>
<dbReference type="PANTHER" id="PTHR31949:SF2">
    <property type="entry name" value="OS05G0480600 PROTEIN"/>
    <property type="match status" value="1"/>
</dbReference>
<feature type="compositionally biased region" description="Basic and acidic residues" evidence="1">
    <location>
        <begin position="1237"/>
        <end position="1250"/>
    </location>
</feature>
<dbReference type="EMBL" id="CABPRJ010001432">
    <property type="protein sequence ID" value="VVC36296.1"/>
    <property type="molecule type" value="Genomic_DNA"/>
</dbReference>
<feature type="compositionally biased region" description="Polar residues" evidence="1">
    <location>
        <begin position="199"/>
        <end position="209"/>
    </location>
</feature>
<feature type="region of interest" description="Disordered" evidence="1">
    <location>
        <begin position="898"/>
        <end position="933"/>
    </location>
</feature>
<feature type="compositionally biased region" description="Polar residues" evidence="1">
    <location>
        <begin position="343"/>
        <end position="362"/>
    </location>
</feature>
<evidence type="ECO:0000256" key="1">
    <source>
        <dbReference type="SAM" id="MobiDB-lite"/>
    </source>
</evidence>
<dbReference type="AlphaFoldDB" id="A0A5E4N3Q7"/>
<feature type="compositionally biased region" description="Low complexity" evidence="1">
    <location>
        <begin position="381"/>
        <end position="399"/>
    </location>
</feature>
<feature type="compositionally biased region" description="Low complexity" evidence="1">
    <location>
        <begin position="304"/>
        <end position="339"/>
    </location>
</feature>
<name>A0A5E4N3Q7_9HEMI</name>
<feature type="region of interest" description="Disordered" evidence="1">
    <location>
        <begin position="89"/>
        <end position="250"/>
    </location>
</feature>
<feature type="compositionally biased region" description="Polar residues" evidence="1">
    <location>
        <begin position="1"/>
        <end position="22"/>
    </location>
</feature>
<feature type="region of interest" description="Disordered" evidence="1">
    <location>
        <begin position="296"/>
        <end position="399"/>
    </location>
</feature>
<gene>
    <name evidence="2" type="ORF">CINCED_3A025516</name>
</gene>
<feature type="compositionally biased region" description="Polar residues" evidence="1">
    <location>
        <begin position="918"/>
        <end position="932"/>
    </location>
</feature>
<sequence>MTFPSTVKKSGSMKATSKTGSESKVLPPGSPGSPKLISVNTSAKLLPIGSSVKTPLANKVSEKVNDGSAVKNLSSKSITKPVNDVKFELAKKPMTKPPPLKLNTKSIDSKELQSPVTLKRIPKTPTTPSVKSFVLAKSPMVTKSSSTMSTSVSPGIVKSSTSPTSKSSQVTAGSKSSTTSSVKSPSTLKSSPVTKSPQVFASSKSTVISSPIAKSPSTLPTSKTLTVPKSPLSTKSLTPTVKSPLSTKSLTPSVKSIISKTTIKDNPTSLKSVSTKDQTTVVKSLTPTKNTALLSTNSTAGVKSPTTLTTKSSTISRSPSMTSSKKSISLKVPLSPSKSLTKHPNTTKVSPSVKLTVSNKPSIVSKPEPMSPKVMVKKESSTLSLLSVKSTSTTKSTSSIVSKTLVSKSPIVKTQSSVVKSPASPKLKTISLPIVKTPLSPIVKTKTTPSPTVKTKTPPSPTVKTKTPPSPIVKTRTTSISTAKPPLSPVIKKMVPTKLILSPGLTKSGPLLSSKLNSVSTDSLVSKTSLKSPKSPTKVVSKKDSIDIKNAVEPKSKGIRGKQPITKTIDIPGISELPSNLVSNKLETQDIEFKLENPTENILKEETEMKIIQILDQDSQYSEELEKHSTLINIDNSLTIANSLVNEETTLLDITNSSINQSQKVQEHNLETIQEYLIEPSTSLEEIRQDEEICCSSEIEIVRKDKCVPCLSTISQSVNNIDDNHFDMTNGYVIIEDLNKTQLCTVDIDDHFEPMNDKLVLGDVPFETDSSDISDSENVVNEIISTQMDDDVFSTEDNLPLLNKDNLSYHDFDRADSTELFIHKLLPKSMTLSEGESSVSTDDGHLSRKSYSEVVSGSPKFNDCYFDYDFEVADDCLDYDNDERSVFVEVTEKEFPELKSDSRKRNKKQKKRNYSNRTDSQSDSNISTSEINYNPEEFDGNEFCRYIKMMKDCSFYPNGLFSSDSVKLSTSSSLSWLDISIRTTDDDLKPSTEFLSTYEVFQGSYLNKDFLTSIIGSTTTPTNETTWFWKSIEGKHQMHNKANITLSLKPRPKHLTTPRFMTLLALISEAKGYEIKPSLSEHFVTTDCSARFDNKIRRLMVQGFWLVGRLIRESLHVEEEVNCGNPFEFDDGDIGLWWAGINMLDWQEYIKESGKNQPILSCYQFVLENMNTDLGNRYNYKEALLSMNSTIPDDFMSELDMDNFILTVRNVKYYCGNIFVDSQENIEVPEESCDDDGNLKEWDNNTVEKN</sequence>
<evidence type="ECO:0000313" key="2">
    <source>
        <dbReference type="EMBL" id="VVC36296.1"/>
    </source>
</evidence>
<keyword evidence="3" id="KW-1185">Reference proteome</keyword>
<proteinExistence type="predicted"/>
<feature type="region of interest" description="Disordered" evidence="1">
    <location>
        <begin position="443"/>
        <end position="485"/>
    </location>
</feature>
<organism evidence="2 3">
    <name type="scientific">Cinara cedri</name>
    <dbReference type="NCBI Taxonomy" id="506608"/>
    <lineage>
        <taxon>Eukaryota</taxon>
        <taxon>Metazoa</taxon>
        <taxon>Ecdysozoa</taxon>
        <taxon>Arthropoda</taxon>
        <taxon>Hexapoda</taxon>
        <taxon>Insecta</taxon>
        <taxon>Pterygota</taxon>
        <taxon>Neoptera</taxon>
        <taxon>Paraneoptera</taxon>
        <taxon>Hemiptera</taxon>
        <taxon>Sternorrhyncha</taxon>
        <taxon>Aphidomorpha</taxon>
        <taxon>Aphidoidea</taxon>
        <taxon>Aphididae</taxon>
        <taxon>Lachninae</taxon>
        <taxon>Cinara</taxon>
    </lineage>
</organism>
<dbReference type="Proteomes" id="UP000325440">
    <property type="component" value="Unassembled WGS sequence"/>
</dbReference>
<feature type="region of interest" description="Disordered" evidence="1">
    <location>
        <begin position="1230"/>
        <end position="1250"/>
    </location>
</feature>
<feature type="compositionally biased region" description="Low complexity" evidence="1">
    <location>
        <begin position="214"/>
        <end position="229"/>
    </location>
</feature>
<reference evidence="2 3" key="1">
    <citation type="submission" date="2019-08" db="EMBL/GenBank/DDBJ databases">
        <authorList>
            <person name="Alioto T."/>
            <person name="Alioto T."/>
            <person name="Gomez Garrido J."/>
        </authorList>
    </citation>
    <scope>NUCLEOTIDE SEQUENCE [LARGE SCALE GENOMIC DNA]</scope>
</reference>